<evidence type="ECO:0000313" key="3">
    <source>
        <dbReference type="EMBL" id="BBO72005.1"/>
    </source>
</evidence>
<proteinExistence type="predicted"/>
<dbReference type="OrthoDB" id="5410311at2"/>
<organism evidence="3 4">
    <name type="scientific">Desulfosarcina alkanivorans</name>
    <dbReference type="NCBI Taxonomy" id="571177"/>
    <lineage>
        <taxon>Bacteria</taxon>
        <taxon>Pseudomonadati</taxon>
        <taxon>Thermodesulfobacteriota</taxon>
        <taxon>Desulfobacteria</taxon>
        <taxon>Desulfobacterales</taxon>
        <taxon>Desulfosarcinaceae</taxon>
        <taxon>Desulfosarcina</taxon>
    </lineage>
</organism>
<dbReference type="Gene3D" id="3.30.9.10">
    <property type="entry name" value="D-Amino Acid Oxidase, subunit A, domain 2"/>
    <property type="match status" value="1"/>
</dbReference>
<evidence type="ECO:0000313" key="4">
    <source>
        <dbReference type="Proteomes" id="UP000427906"/>
    </source>
</evidence>
<dbReference type="InterPro" id="IPR036188">
    <property type="entry name" value="FAD/NAD-bd_sf"/>
</dbReference>
<reference evidence="3 4" key="1">
    <citation type="submission" date="2019-11" db="EMBL/GenBank/DDBJ databases">
        <title>Comparative genomics of hydrocarbon-degrading Desulfosarcina strains.</title>
        <authorList>
            <person name="Watanabe M."/>
            <person name="Kojima H."/>
            <person name="Fukui M."/>
        </authorList>
    </citation>
    <scope>NUCLEOTIDE SEQUENCE [LARGE SCALE GENOMIC DNA]</scope>
    <source>
        <strain evidence="3 4">PL12</strain>
    </source>
</reference>
<dbReference type="PANTHER" id="PTHR13847">
    <property type="entry name" value="SARCOSINE DEHYDROGENASE-RELATED"/>
    <property type="match status" value="1"/>
</dbReference>
<dbReference type="InterPro" id="IPR006076">
    <property type="entry name" value="FAD-dep_OxRdtase"/>
</dbReference>
<dbReference type="PANTHER" id="PTHR13847:SF287">
    <property type="entry name" value="FAD-DEPENDENT OXIDOREDUCTASE DOMAIN-CONTAINING PROTEIN 1"/>
    <property type="match status" value="1"/>
</dbReference>
<gene>
    <name evidence="3" type="ORF">DSCA_59350</name>
</gene>
<evidence type="ECO:0000256" key="1">
    <source>
        <dbReference type="ARBA" id="ARBA00023002"/>
    </source>
</evidence>
<dbReference type="RefSeq" id="WP_155319767.1">
    <property type="nucleotide sequence ID" value="NZ_AP021874.1"/>
</dbReference>
<dbReference type="EMBL" id="AP021874">
    <property type="protein sequence ID" value="BBO72005.1"/>
    <property type="molecule type" value="Genomic_DNA"/>
</dbReference>
<dbReference type="Gene3D" id="3.50.50.60">
    <property type="entry name" value="FAD/NAD(P)-binding domain"/>
    <property type="match status" value="1"/>
</dbReference>
<dbReference type="Pfam" id="PF01266">
    <property type="entry name" value="DAO"/>
    <property type="match status" value="1"/>
</dbReference>
<keyword evidence="1" id="KW-0560">Oxidoreductase</keyword>
<dbReference type="KEGG" id="dalk:DSCA_59350"/>
<accession>A0A5K7YUA2</accession>
<dbReference type="Proteomes" id="UP000427906">
    <property type="component" value="Chromosome"/>
</dbReference>
<dbReference type="GO" id="GO:0016491">
    <property type="term" value="F:oxidoreductase activity"/>
    <property type="evidence" value="ECO:0007669"/>
    <property type="project" value="UniProtKB-KW"/>
</dbReference>
<name>A0A5K7YUA2_9BACT</name>
<dbReference type="GO" id="GO:0005737">
    <property type="term" value="C:cytoplasm"/>
    <property type="evidence" value="ECO:0007669"/>
    <property type="project" value="TreeGrafter"/>
</dbReference>
<keyword evidence="4" id="KW-1185">Reference proteome</keyword>
<evidence type="ECO:0000259" key="2">
    <source>
        <dbReference type="Pfam" id="PF01266"/>
    </source>
</evidence>
<dbReference type="SUPFAM" id="SSF51905">
    <property type="entry name" value="FAD/NAD(P)-binding domain"/>
    <property type="match status" value="1"/>
</dbReference>
<sequence length="435" mass="48112">MNKLRYDVIVIGAGIIGNCIAYELARSGRRSLVVDKLGGSGFGTTAASCAIIRLHYSTPQGVALAREGYYYWLDWKRYLKTPDPTGMASYKNTGNLIFKTEVNRNLENVKAALDEMGIGYLDLEPETIDAFLPDPDLRAYHPQKTLDDPAFGTPTRDRIAGAIYVPESGYVSDPKQSAHNVEVAARAAGADYRFNAEVVAILKRNGRVDGVRLAGGMEIGAPVVVNVSGPHSHQINQMAGVETRMKIKTRALRVEVAHVESPEGVDWERNGVMMSDSDTGVYSRPELGNHWLIGSEEPACDSLEYVDPDNYNPNFTDQARVQVLRAGIRIPGLPVPNQLRGMVSLYDLSDDWYPIYDKSDLPGFYMAVGTSGNQYKNAPVAGAFMAELIDYCEKGGDHDRHPLQYRMKYLKRSLDIGFFSRNREINRASSFSVIG</sequence>
<dbReference type="AlphaFoldDB" id="A0A5K7YUA2"/>
<feature type="domain" description="FAD dependent oxidoreductase" evidence="2">
    <location>
        <begin position="7"/>
        <end position="388"/>
    </location>
</feature>
<protein>
    <submittedName>
        <fullName evidence="3">FAD-dependent oxidoreductase</fullName>
    </submittedName>
</protein>